<dbReference type="Gene3D" id="3.40.710.10">
    <property type="entry name" value="DD-peptidase/beta-lactamase superfamily"/>
    <property type="match status" value="1"/>
</dbReference>
<dbReference type="PANTHER" id="PTHR46825">
    <property type="entry name" value="D-ALANYL-D-ALANINE-CARBOXYPEPTIDASE/ENDOPEPTIDASE AMPH"/>
    <property type="match status" value="1"/>
</dbReference>
<feature type="domain" description="Beta-lactamase-related" evidence="1">
    <location>
        <begin position="46"/>
        <end position="354"/>
    </location>
</feature>
<reference evidence="2 3" key="1">
    <citation type="submission" date="2020-01" db="EMBL/GenBank/DDBJ databases">
        <title>Bacteria diversity of Porities sp.</title>
        <authorList>
            <person name="Wang G."/>
        </authorList>
    </citation>
    <scope>NUCLEOTIDE SEQUENCE [LARGE SCALE GENOMIC DNA]</scope>
    <source>
        <strain evidence="2 3">R33</strain>
    </source>
</reference>
<sequence length="579" mass="65183">MKNYSVLFALLLSLLPQITRTQIPDVQKPANVSEKQLDSLFSEWDNPDRPGVAVAIQSQGKLVYQKGFGMADVKGKVPITPQTRFQLAELSRHFTAFAVLLLEKEGKLSLEDTLDKYFPESIPRAGEVSLNNLLQQSHGYYGYWPLKALAGWGMEDEFTQQHALQLLKNQKELTFKPGTDFAHTDTGLMILAEVISKVSGKSYADYMTDEIFKPLGMKNTLVRDTLSEAVGNLALPYRQQGESYIESKLNHGPFGASNIYSSVEDLMIWEAHLLEPRVGSKALIGRLEETVKNADSRLFNTPAGKYTLGQQYIHKERGMHEVYCMGSLGGYTSSIFKFRDHEFAVVVLSNSGAPYTGYLGMQSAYLYLEELFPEPATVDYDKLNVKNLNTKKLLTYCGTYWDQSIGISREIDLKNDTLRYVRTNGYESPLIPLGKDRFQLDTGFDDQIYLEFKNEDGNRSMDYISGEAYPIYFEKYAAVALSTKDLEKYTGEYYSEVTGTVFRITTADGGLQMYHPKIGKVNLSPINKKIFDADQWFAGSVEFQIDENGQVLAFKVGNQAVQNLSFSRINALQTAKKPS</sequence>
<dbReference type="SUPFAM" id="SSF56601">
    <property type="entry name" value="beta-lactamase/transpeptidase-like"/>
    <property type="match status" value="1"/>
</dbReference>
<dbReference type="Pfam" id="PF00144">
    <property type="entry name" value="Beta-lactamase"/>
    <property type="match status" value="1"/>
</dbReference>
<evidence type="ECO:0000313" key="3">
    <source>
        <dbReference type="Proteomes" id="UP000475249"/>
    </source>
</evidence>
<dbReference type="RefSeq" id="WP_161435460.1">
    <property type="nucleotide sequence ID" value="NZ_WXYO01000005.1"/>
</dbReference>
<gene>
    <name evidence="2" type="ORF">GTQ38_10400</name>
</gene>
<dbReference type="InterPro" id="IPR050491">
    <property type="entry name" value="AmpC-like"/>
</dbReference>
<dbReference type="PANTHER" id="PTHR46825:SF9">
    <property type="entry name" value="BETA-LACTAMASE-RELATED DOMAIN-CONTAINING PROTEIN"/>
    <property type="match status" value="1"/>
</dbReference>
<proteinExistence type="predicted"/>
<keyword evidence="2" id="KW-0378">Hydrolase</keyword>
<name>A0A6L9ECQ1_9FLAO</name>
<dbReference type="Proteomes" id="UP000475249">
    <property type="component" value="Unassembled WGS sequence"/>
</dbReference>
<protein>
    <submittedName>
        <fullName evidence="2">Serine hydrolase</fullName>
    </submittedName>
</protein>
<dbReference type="EMBL" id="WXYO01000005">
    <property type="protein sequence ID" value="NAS12412.1"/>
    <property type="molecule type" value="Genomic_DNA"/>
</dbReference>
<dbReference type="InterPro" id="IPR001466">
    <property type="entry name" value="Beta-lactam-related"/>
</dbReference>
<keyword evidence="3" id="KW-1185">Reference proteome</keyword>
<dbReference type="AlphaFoldDB" id="A0A6L9ECQ1"/>
<comment type="caution">
    <text evidence="2">The sequence shown here is derived from an EMBL/GenBank/DDBJ whole genome shotgun (WGS) entry which is preliminary data.</text>
</comment>
<evidence type="ECO:0000313" key="2">
    <source>
        <dbReference type="EMBL" id="NAS12412.1"/>
    </source>
</evidence>
<accession>A0A6L9ECQ1</accession>
<evidence type="ECO:0000259" key="1">
    <source>
        <dbReference type="Pfam" id="PF00144"/>
    </source>
</evidence>
<dbReference type="GO" id="GO:0016787">
    <property type="term" value="F:hydrolase activity"/>
    <property type="evidence" value="ECO:0007669"/>
    <property type="project" value="UniProtKB-KW"/>
</dbReference>
<dbReference type="InterPro" id="IPR012338">
    <property type="entry name" value="Beta-lactam/transpept-like"/>
</dbReference>
<organism evidence="2 3">
    <name type="scientific">Poritiphilus flavus</name>
    <dbReference type="NCBI Taxonomy" id="2697053"/>
    <lineage>
        <taxon>Bacteria</taxon>
        <taxon>Pseudomonadati</taxon>
        <taxon>Bacteroidota</taxon>
        <taxon>Flavobacteriia</taxon>
        <taxon>Flavobacteriales</taxon>
        <taxon>Flavobacteriaceae</taxon>
        <taxon>Poritiphilus</taxon>
    </lineage>
</organism>